<gene>
    <name evidence="4" type="ORF">J2S03_003102</name>
</gene>
<feature type="domain" description="Isochorismatase-like" evidence="3">
    <location>
        <begin position="4"/>
        <end position="132"/>
    </location>
</feature>
<reference evidence="4 5" key="1">
    <citation type="submission" date="2023-07" db="EMBL/GenBank/DDBJ databases">
        <title>Genomic Encyclopedia of Type Strains, Phase IV (KMG-IV): sequencing the most valuable type-strain genomes for metagenomic binning, comparative biology and taxonomic classification.</title>
        <authorList>
            <person name="Goeker M."/>
        </authorList>
    </citation>
    <scope>NUCLEOTIDE SEQUENCE [LARGE SCALE GENOMIC DNA]</scope>
    <source>
        <strain evidence="4 5">DSM 4006</strain>
    </source>
</reference>
<evidence type="ECO:0000256" key="2">
    <source>
        <dbReference type="ARBA" id="ARBA00022801"/>
    </source>
</evidence>
<dbReference type="InterPro" id="IPR036380">
    <property type="entry name" value="Isochorismatase-like_sf"/>
</dbReference>
<organism evidence="4 5">
    <name type="scientific">Alicyclobacillus cycloheptanicus</name>
    <dbReference type="NCBI Taxonomy" id="1457"/>
    <lineage>
        <taxon>Bacteria</taxon>
        <taxon>Bacillati</taxon>
        <taxon>Bacillota</taxon>
        <taxon>Bacilli</taxon>
        <taxon>Bacillales</taxon>
        <taxon>Alicyclobacillaceae</taxon>
        <taxon>Alicyclobacillus</taxon>
    </lineage>
</organism>
<name>A0ABT9XLR4_9BACL</name>
<sequence length="155" mass="17618">MKKAIICLDVQEDFLRNTLDYVAPLCQRFLNRHGDEYDAIILTRWVYEELQGQNTLLLSHPKAVVVEKSTYSAYTEDTRKVLEERGIEEVHIAGVDAELAVLATMFSLLDAGYHVKILERLVASYHGRNWESMMIARHAVGPENVIPLGGDRVYA</sequence>
<dbReference type="InterPro" id="IPR050272">
    <property type="entry name" value="Isochorismatase-like_hydrls"/>
</dbReference>
<dbReference type="InterPro" id="IPR000868">
    <property type="entry name" value="Isochorismatase-like_dom"/>
</dbReference>
<dbReference type="PANTHER" id="PTHR43540:SF6">
    <property type="entry name" value="ISOCHORISMATASE-LIKE DOMAIN-CONTAINING PROTEIN"/>
    <property type="match status" value="1"/>
</dbReference>
<comment type="similarity">
    <text evidence="1">Belongs to the isochorismatase family.</text>
</comment>
<evidence type="ECO:0000313" key="5">
    <source>
        <dbReference type="Proteomes" id="UP001232973"/>
    </source>
</evidence>
<dbReference type="PANTHER" id="PTHR43540">
    <property type="entry name" value="PEROXYUREIDOACRYLATE/UREIDOACRYLATE AMIDOHYDROLASE-RELATED"/>
    <property type="match status" value="1"/>
</dbReference>
<keyword evidence="2" id="KW-0378">Hydrolase</keyword>
<evidence type="ECO:0000259" key="3">
    <source>
        <dbReference type="Pfam" id="PF00857"/>
    </source>
</evidence>
<dbReference type="SUPFAM" id="SSF52499">
    <property type="entry name" value="Isochorismatase-like hydrolases"/>
    <property type="match status" value="1"/>
</dbReference>
<protein>
    <submittedName>
        <fullName evidence="4">Nicotinamidase-related amidase</fullName>
    </submittedName>
</protein>
<dbReference type="RefSeq" id="WP_274456269.1">
    <property type="nucleotide sequence ID" value="NZ_CP067097.1"/>
</dbReference>
<accession>A0ABT9XLR4</accession>
<evidence type="ECO:0000313" key="4">
    <source>
        <dbReference type="EMBL" id="MDQ0191233.1"/>
    </source>
</evidence>
<evidence type="ECO:0000256" key="1">
    <source>
        <dbReference type="ARBA" id="ARBA00006336"/>
    </source>
</evidence>
<keyword evidence="5" id="KW-1185">Reference proteome</keyword>
<dbReference type="EMBL" id="JAUSTP010000035">
    <property type="protein sequence ID" value="MDQ0191233.1"/>
    <property type="molecule type" value="Genomic_DNA"/>
</dbReference>
<comment type="caution">
    <text evidence="4">The sequence shown here is derived from an EMBL/GenBank/DDBJ whole genome shotgun (WGS) entry which is preliminary data.</text>
</comment>
<dbReference type="Proteomes" id="UP001232973">
    <property type="component" value="Unassembled WGS sequence"/>
</dbReference>
<proteinExistence type="inferred from homology"/>
<dbReference type="Pfam" id="PF00857">
    <property type="entry name" value="Isochorismatase"/>
    <property type="match status" value="1"/>
</dbReference>
<dbReference type="Gene3D" id="3.40.50.850">
    <property type="entry name" value="Isochorismatase-like"/>
    <property type="match status" value="1"/>
</dbReference>